<dbReference type="PROSITE" id="PS00678">
    <property type="entry name" value="WD_REPEATS_1"/>
    <property type="match status" value="1"/>
</dbReference>
<dbReference type="GO" id="GO:0080008">
    <property type="term" value="C:Cul4-RING E3 ubiquitin ligase complex"/>
    <property type="evidence" value="ECO:0007669"/>
    <property type="project" value="TreeGrafter"/>
</dbReference>
<evidence type="ECO:0000256" key="3">
    <source>
        <dbReference type="PROSITE-ProRule" id="PRU00221"/>
    </source>
</evidence>
<dbReference type="Proteomes" id="UP000053766">
    <property type="component" value="Unassembled WGS sequence"/>
</dbReference>
<feature type="repeat" description="WD" evidence="3">
    <location>
        <begin position="36"/>
        <end position="78"/>
    </location>
</feature>
<dbReference type="Pfam" id="PF00400">
    <property type="entry name" value="WD40"/>
    <property type="match status" value="1"/>
</dbReference>
<dbReference type="PANTHER" id="PTHR15574">
    <property type="entry name" value="WD REPEAT DOMAIN-CONTAINING FAMILY"/>
    <property type="match status" value="1"/>
</dbReference>
<evidence type="ECO:0000313" key="5">
    <source>
        <dbReference type="Proteomes" id="UP000053766"/>
    </source>
</evidence>
<keyword evidence="5" id="KW-1185">Reference proteome</keyword>
<reference evidence="4 5" key="1">
    <citation type="submission" date="2013-11" db="EMBL/GenBank/DDBJ databases">
        <title>Draft genome of the bovine lungworm Dictyocaulus viviparus.</title>
        <authorList>
            <person name="Mitreva M."/>
        </authorList>
    </citation>
    <scope>NUCLEOTIDE SEQUENCE [LARGE SCALE GENOMIC DNA]</scope>
    <source>
        <strain evidence="4 5">HannoverDv2000</strain>
    </source>
</reference>
<sequence>MLSILDKREVFGSFPGRYRLIDEDQLVQRLDNTRTIKAHEACVNTLRWNRGGTTEFIDLFSLLASGSDDRKVKIWNLNGDCLTSIDTGHHANVFAVEFLPAVYVISQ</sequence>
<gene>
    <name evidence="4" type="ORF">DICVIV_03262</name>
</gene>
<dbReference type="Gene3D" id="2.130.10.10">
    <property type="entry name" value="YVTN repeat-like/Quinoprotein amine dehydrogenase"/>
    <property type="match status" value="1"/>
</dbReference>
<keyword evidence="1 3" id="KW-0853">WD repeat</keyword>
<evidence type="ECO:0000256" key="1">
    <source>
        <dbReference type="ARBA" id="ARBA00022574"/>
    </source>
</evidence>
<dbReference type="SMART" id="SM00320">
    <property type="entry name" value="WD40"/>
    <property type="match status" value="1"/>
</dbReference>
<dbReference type="STRING" id="29172.A0A0D8Y144"/>
<dbReference type="InterPro" id="IPR019775">
    <property type="entry name" value="WD40_repeat_CS"/>
</dbReference>
<evidence type="ECO:0000256" key="2">
    <source>
        <dbReference type="ARBA" id="ARBA00022737"/>
    </source>
</evidence>
<dbReference type="OrthoDB" id="4869960at2759"/>
<dbReference type="GO" id="GO:0045717">
    <property type="term" value="P:negative regulation of fatty acid biosynthetic process"/>
    <property type="evidence" value="ECO:0007669"/>
    <property type="project" value="TreeGrafter"/>
</dbReference>
<accession>A0A0D8Y144</accession>
<evidence type="ECO:0000313" key="4">
    <source>
        <dbReference type="EMBL" id="KJH50588.1"/>
    </source>
</evidence>
<protein>
    <submittedName>
        <fullName evidence="4">WD domain, G-beta repeat protein</fullName>
    </submittedName>
</protein>
<dbReference type="EMBL" id="KN716202">
    <property type="protein sequence ID" value="KJH50588.1"/>
    <property type="molecule type" value="Genomic_DNA"/>
</dbReference>
<dbReference type="PANTHER" id="PTHR15574:SF40">
    <property type="entry name" value="WD AND TETRATRICOPEPTIDE REPEATS PROTEIN 1"/>
    <property type="match status" value="1"/>
</dbReference>
<dbReference type="SUPFAM" id="SSF50978">
    <property type="entry name" value="WD40 repeat-like"/>
    <property type="match status" value="1"/>
</dbReference>
<organism evidence="4 5">
    <name type="scientific">Dictyocaulus viviparus</name>
    <name type="common">Bovine lungworm</name>
    <dbReference type="NCBI Taxonomy" id="29172"/>
    <lineage>
        <taxon>Eukaryota</taxon>
        <taxon>Metazoa</taxon>
        <taxon>Ecdysozoa</taxon>
        <taxon>Nematoda</taxon>
        <taxon>Chromadorea</taxon>
        <taxon>Rhabditida</taxon>
        <taxon>Rhabditina</taxon>
        <taxon>Rhabditomorpha</taxon>
        <taxon>Strongyloidea</taxon>
        <taxon>Metastrongylidae</taxon>
        <taxon>Dictyocaulus</taxon>
    </lineage>
</organism>
<dbReference type="InterPro" id="IPR015943">
    <property type="entry name" value="WD40/YVTN_repeat-like_dom_sf"/>
</dbReference>
<name>A0A0D8Y144_DICVI</name>
<reference evidence="5" key="2">
    <citation type="journal article" date="2016" name="Sci. Rep.">
        <title>Dictyocaulus viviparus genome, variome and transcriptome elucidate lungworm biology and support future intervention.</title>
        <authorList>
            <person name="McNulty S.N."/>
            <person name="Strube C."/>
            <person name="Rosa B.A."/>
            <person name="Martin J.C."/>
            <person name="Tyagi R."/>
            <person name="Choi Y.J."/>
            <person name="Wang Q."/>
            <person name="Hallsworth Pepin K."/>
            <person name="Zhang X."/>
            <person name="Ozersky P."/>
            <person name="Wilson R.K."/>
            <person name="Sternberg P.W."/>
            <person name="Gasser R.B."/>
            <person name="Mitreva M."/>
        </authorList>
    </citation>
    <scope>NUCLEOTIDE SEQUENCE [LARGE SCALE GENOMIC DNA]</scope>
    <source>
        <strain evidence="5">HannoverDv2000</strain>
    </source>
</reference>
<dbReference type="InterPro" id="IPR045151">
    <property type="entry name" value="DCAF8"/>
</dbReference>
<dbReference type="AlphaFoldDB" id="A0A0D8Y144"/>
<keyword evidence="2" id="KW-0677">Repeat</keyword>
<dbReference type="PROSITE" id="PS50082">
    <property type="entry name" value="WD_REPEATS_2"/>
    <property type="match status" value="1"/>
</dbReference>
<dbReference type="InterPro" id="IPR001680">
    <property type="entry name" value="WD40_rpt"/>
</dbReference>
<dbReference type="GO" id="GO:0005737">
    <property type="term" value="C:cytoplasm"/>
    <property type="evidence" value="ECO:0007669"/>
    <property type="project" value="TreeGrafter"/>
</dbReference>
<dbReference type="InterPro" id="IPR036322">
    <property type="entry name" value="WD40_repeat_dom_sf"/>
</dbReference>
<proteinExistence type="predicted"/>